<keyword evidence="3" id="KW-1185">Reference proteome</keyword>
<accession>B7K820</accession>
<evidence type="ECO:0000313" key="2">
    <source>
        <dbReference type="EMBL" id="ACK68508.1"/>
    </source>
</evidence>
<dbReference type="eggNOG" id="COG0662">
    <property type="taxonomic scope" value="Bacteria"/>
</dbReference>
<dbReference type="OrthoDB" id="981227at2"/>
<sequence>MNLKFLDQTLINSLIEQAQESQRLRQSYYFHQNEEKAQRTLIALKKGTYVQPHRHIRDKTIKGFEMLLVLRGSIGFLRFDATGDVIDSVKLSAIGDKIGIEIEEGTYHTVVALEDNTILFEIKEGGYNFKEDKDFLQQFPGERTPQAKKMVEAWEKYFL</sequence>
<name>B7K820_GLOC7</name>
<proteinExistence type="predicted"/>
<dbReference type="HOGENOM" id="CLU_121835_0_0_3"/>
<dbReference type="STRING" id="65393.PCC7424_0034"/>
<dbReference type="Pfam" id="PF19480">
    <property type="entry name" value="DUF6016"/>
    <property type="match status" value="1"/>
</dbReference>
<dbReference type="AlphaFoldDB" id="B7K820"/>
<dbReference type="NCBIfam" id="TIGR04366">
    <property type="entry name" value="cupin_WbuC"/>
    <property type="match status" value="1"/>
</dbReference>
<dbReference type="InterPro" id="IPR014710">
    <property type="entry name" value="RmlC-like_jellyroll"/>
</dbReference>
<evidence type="ECO:0000259" key="1">
    <source>
        <dbReference type="Pfam" id="PF19480"/>
    </source>
</evidence>
<organism evidence="2 3">
    <name type="scientific">Gloeothece citriformis (strain PCC 7424)</name>
    <name type="common">Cyanothece sp. (strain PCC 7424)</name>
    <dbReference type="NCBI Taxonomy" id="65393"/>
    <lineage>
        <taxon>Bacteria</taxon>
        <taxon>Bacillati</taxon>
        <taxon>Cyanobacteriota</taxon>
        <taxon>Cyanophyceae</taxon>
        <taxon>Oscillatoriophycideae</taxon>
        <taxon>Chroococcales</taxon>
        <taxon>Aphanothecaceae</taxon>
        <taxon>Gloeothece</taxon>
        <taxon>Gloeothece citriformis</taxon>
    </lineage>
</organism>
<feature type="domain" description="Cupin fold metalloprotein WbuC cupin" evidence="1">
    <location>
        <begin position="6"/>
        <end position="91"/>
    </location>
</feature>
<dbReference type="SUPFAM" id="SSF51182">
    <property type="entry name" value="RmlC-like cupins"/>
    <property type="match status" value="1"/>
</dbReference>
<dbReference type="EMBL" id="CP001291">
    <property type="protein sequence ID" value="ACK68508.1"/>
    <property type="molecule type" value="Genomic_DNA"/>
</dbReference>
<dbReference type="Gene3D" id="2.60.120.10">
    <property type="entry name" value="Jelly Rolls"/>
    <property type="match status" value="1"/>
</dbReference>
<dbReference type="InterPro" id="IPR011051">
    <property type="entry name" value="RmlC_Cupin_sf"/>
</dbReference>
<dbReference type="Proteomes" id="UP000002384">
    <property type="component" value="Chromosome"/>
</dbReference>
<protein>
    <recommendedName>
        <fullName evidence="1">Cupin fold metalloprotein WbuC cupin domain-containing protein</fullName>
    </recommendedName>
</protein>
<dbReference type="CDD" id="cd07005">
    <property type="entry name" value="cupin_WbuC-like"/>
    <property type="match status" value="1"/>
</dbReference>
<dbReference type="RefSeq" id="WP_012597459.1">
    <property type="nucleotide sequence ID" value="NC_011729.1"/>
</dbReference>
<dbReference type="InterPro" id="IPR046058">
    <property type="entry name" value="WbuC_cupin"/>
</dbReference>
<evidence type="ECO:0000313" key="3">
    <source>
        <dbReference type="Proteomes" id="UP000002384"/>
    </source>
</evidence>
<dbReference type="KEGG" id="cyc:PCC7424_0034"/>
<dbReference type="InterPro" id="IPR027565">
    <property type="entry name" value="Cupin_WbuC"/>
</dbReference>
<gene>
    <name evidence="2" type="ordered locus">PCC7424_0034</name>
</gene>
<reference evidence="3" key="1">
    <citation type="journal article" date="2011" name="MBio">
        <title>Novel metabolic attributes of the genus Cyanothece, comprising a group of unicellular nitrogen-fixing Cyanobacteria.</title>
        <authorList>
            <person name="Bandyopadhyay A."/>
            <person name="Elvitigala T."/>
            <person name="Welsh E."/>
            <person name="Stockel J."/>
            <person name="Liberton M."/>
            <person name="Min H."/>
            <person name="Sherman L.A."/>
            <person name="Pakrasi H.B."/>
        </authorList>
    </citation>
    <scope>NUCLEOTIDE SEQUENCE [LARGE SCALE GENOMIC DNA]</scope>
    <source>
        <strain evidence="3">PCC 7424</strain>
    </source>
</reference>